<evidence type="ECO:0000313" key="1">
    <source>
        <dbReference type="EMBL" id="MDI3349839.1"/>
    </source>
</evidence>
<organism evidence="1 2">
    <name type="scientific">Mycoplasmopsis arginini</name>
    <name type="common">Mycoplasma arginini</name>
    <dbReference type="NCBI Taxonomy" id="2094"/>
    <lineage>
        <taxon>Bacteria</taxon>
        <taxon>Bacillati</taxon>
        <taxon>Mycoplasmatota</taxon>
        <taxon>Mycoplasmoidales</taxon>
        <taxon>Metamycoplasmataceae</taxon>
        <taxon>Mycoplasmopsis</taxon>
    </lineage>
</organism>
<evidence type="ECO:0008006" key="3">
    <source>
        <dbReference type="Google" id="ProtNLM"/>
    </source>
</evidence>
<gene>
    <name evidence="1" type="ORF">DCBHLPFO_00652</name>
</gene>
<dbReference type="Proteomes" id="UP001162175">
    <property type="component" value="Unassembled WGS sequence"/>
</dbReference>
<dbReference type="SUPFAM" id="SSF110849">
    <property type="entry name" value="ParB/Sulfiredoxin"/>
    <property type="match status" value="1"/>
</dbReference>
<proteinExistence type="predicted"/>
<sequence length="207" mass="24370">MKLNGWLPTSRVVINGSGELIDGHHRVRAAKIANVPVRYSVHRGANTDDITELNTLQRNWSPYDHLHKFVVRENPHYVTFQKFVNDYPMFKYTEVSMLLSNNMTSTKRDSFESGNYVVKNEKVGREWADNLLRLKPYFEKFYNKSIFVRGYIKVMSSKGDVFNFDEFIHKVKLRPNKLVPCGTVDQYVEMIESIYNYNRSNKVNLRF</sequence>
<reference evidence="1" key="1">
    <citation type="submission" date="2022-11" db="EMBL/GenBank/DDBJ databases">
        <title>Draft genome of Mycoplasma arginini isolated from fly.</title>
        <authorList>
            <person name="Severgnini M."/>
            <person name="Gioia G."/>
            <person name="Cremonesi P."/>
            <person name="Moroni P."/>
            <person name="Addis M.F."/>
            <person name="Castiglioni B."/>
        </authorList>
    </citation>
    <scope>NUCLEOTIDE SEQUENCE</scope>
    <source>
        <strain evidence="1">QMP CG1-1632</strain>
    </source>
</reference>
<comment type="caution">
    <text evidence="1">The sequence shown here is derived from an EMBL/GenBank/DDBJ whole genome shotgun (WGS) entry which is preliminary data.</text>
</comment>
<protein>
    <recommendedName>
        <fullName evidence="3">ParB/Sulfiredoxin domain-containing protein</fullName>
    </recommendedName>
</protein>
<dbReference type="AlphaFoldDB" id="A0AA43U322"/>
<evidence type="ECO:0000313" key="2">
    <source>
        <dbReference type="Proteomes" id="UP001162175"/>
    </source>
</evidence>
<accession>A0AA43U322</accession>
<name>A0AA43U322_MYCAR</name>
<dbReference type="EMBL" id="JAPFAR010000145">
    <property type="protein sequence ID" value="MDI3349839.1"/>
    <property type="molecule type" value="Genomic_DNA"/>
</dbReference>
<dbReference type="InterPro" id="IPR036086">
    <property type="entry name" value="ParB/Sulfiredoxin_sf"/>
</dbReference>